<organism evidence="3 4">
    <name type="scientific">Paenibacillus thailandensis</name>
    <dbReference type="NCBI Taxonomy" id="393250"/>
    <lineage>
        <taxon>Bacteria</taxon>
        <taxon>Bacillati</taxon>
        <taxon>Bacillota</taxon>
        <taxon>Bacilli</taxon>
        <taxon>Bacillales</taxon>
        <taxon>Paenibacillaceae</taxon>
        <taxon>Paenibacillus</taxon>
    </lineage>
</organism>
<sequence length="160" mass="17801">MEQWVSDPAVGAAAVIGIGIIVMVTWVAALGRKLKKLRKQYVEVMGSFGTSNMEEVIASLRGSVMAQQATIERQQEEIKALRDKLRLTKGKVGIHRYNAFSEQGNNLSFSIAVLNEMQDGYVVTGIYNRDNTYVYAKPIENGQSVYPLSPEERKAMEDAK</sequence>
<dbReference type="RefSeq" id="WP_379276285.1">
    <property type="nucleotide sequence ID" value="NZ_JBHUGT010000022.1"/>
</dbReference>
<dbReference type="Proteomes" id="UP001597493">
    <property type="component" value="Unassembled WGS sequence"/>
</dbReference>
<keyword evidence="2" id="KW-0812">Transmembrane</keyword>
<feature type="coiled-coil region" evidence="1">
    <location>
        <begin position="64"/>
        <end position="91"/>
    </location>
</feature>
<feature type="transmembrane region" description="Helical" evidence="2">
    <location>
        <begin position="12"/>
        <end position="31"/>
    </location>
</feature>
<keyword evidence="2" id="KW-0472">Membrane</keyword>
<evidence type="ECO:0000256" key="2">
    <source>
        <dbReference type="SAM" id="Phobius"/>
    </source>
</evidence>
<evidence type="ECO:0000256" key="1">
    <source>
        <dbReference type="SAM" id="Coils"/>
    </source>
</evidence>
<comment type="caution">
    <text evidence="3">The sequence shown here is derived from an EMBL/GenBank/DDBJ whole genome shotgun (WGS) entry which is preliminary data.</text>
</comment>
<evidence type="ECO:0000313" key="4">
    <source>
        <dbReference type="Proteomes" id="UP001597493"/>
    </source>
</evidence>
<keyword evidence="4" id="KW-1185">Reference proteome</keyword>
<accession>A0ABW5R0D7</accession>
<keyword evidence="2" id="KW-1133">Transmembrane helix</keyword>
<dbReference type="InterPro" id="IPR027981">
    <property type="entry name" value="DUF4446"/>
</dbReference>
<dbReference type="Pfam" id="PF14584">
    <property type="entry name" value="DUF4446"/>
    <property type="match status" value="1"/>
</dbReference>
<proteinExistence type="predicted"/>
<protein>
    <submittedName>
        <fullName evidence="3">DUF4446 family protein</fullName>
    </submittedName>
</protein>
<keyword evidence="1" id="KW-0175">Coiled coil</keyword>
<gene>
    <name evidence="3" type="ORF">ACFSW5_18560</name>
</gene>
<reference evidence="4" key="1">
    <citation type="journal article" date="2019" name="Int. J. Syst. Evol. Microbiol.">
        <title>The Global Catalogue of Microorganisms (GCM) 10K type strain sequencing project: providing services to taxonomists for standard genome sequencing and annotation.</title>
        <authorList>
            <consortium name="The Broad Institute Genomics Platform"/>
            <consortium name="The Broad Institute Genome Sequencing Center for Infectious Disease"/>
            <person name="Wu L."/>
            <person name="Ma J."/>
        </authorList>
    </citation>
    <scope>NUCLEOTIDE SEQUENCE [LARGE SCALE GENOMIC DNA]</scope>
    <source>
        <strain evidence="4">TISTR 1827</strain>
    </source>
</reference>
<evidence type="ECO:0000313" key="3">
    <source>
        <dbReference type="EMBL" id="MFD2662263.1"/>
    </source>
</evidence>
<dbReference type="EMBL" id="JBHUMY010000025">
    <property type="protein sequence ID" value="MFD2662263.1"/>
    <property type="molecule type" value="Genomic_DNA"/>
</dbReference>
<name>A0ABW5R0D7_9BACL</name>